<name>A0A7W2LSQ7_9PSED</name>
<dbReference type="EMBL" id="JACGDA010000002">
    <property type="protein sequence ID" value="MBA6146241.1"/>
    <property type="molecule type" value="Genomic_DNA"/>
</dbReference>
<dbReference type="InterPro" id="IPR011032">
    <property type="entry name" value="GroES-like_sf"/>
</dbReference>
<dbReference type="Proteomes" id="UP000577346">
    <property type="component" value="Unassembled WGS sequence"/>
</dbReference>
<evidence type="ECO:0000256" key="1">
    <source>
        <dbReference type="ARBA" id="ARBA00022857"/>
    </source>
</evidence>
<dbReference type="InterPro" id="IPR051603">
    <property type="entry name" value="Zinc-ADH_QOR/CCCR"/>
</dbReference>
<dbReference type="InterPro" id="IPR013154">
    <property type="entry name" value="ADH-like_N"/>
</dbReference>
<dbReference type="RefSeq" id="WP_054904210.1">
    <property type="nucleotide sequence ID" value="NZ_JACGDA010000002.1"/>
</dbReference>
<dbReference type="PANTHER" id="PTHR44154:SF1">
    <property type="entry name" value="QUINONE OXIDOREDUCTASE"/>
    <property type="match status" value="1"/>
</dbReference>
<accession>A0A7W2LSQ7</accession>
<dbReference type="Pfam" id="PF13602">
    <property type="entry name" value="ADH_zinc_N_2"/>
    <property type="match status" value="1"/>
</dbReference>
<sequence length="330" mass="34928">MQAIVINQHGQSDVFEEIETARPSARPGHVVIDVMATSVNPVDTKIRSGSEGTAGLTFPAILHMDVSGIISSVGEGVSQFKVGDEVYGCVGGIVGIPGALAEQVEADARLIALKPASLNFADAASLPLVAITAWEALIDRASIQPDDAVLVHGGTGGVGHIGIQLAKLMGARVATTVSNVQKAEIARSLGADDVAFYREESPEEYTRRITNGSGFDTVFDTLGGTVLTNSLKAAKLKGHVISIIGYDTYDLTDMHFKALRLDLVFMAVSIIHDLDRSHHGKILTKLSRLVDRGLVKPLIDERHPFTAAGVKAAHARLESGEAIGKVVITR</sequence>
<protein>
    <submittedName>
        <fullName evidence="3">Zinc-binding dehydrogenase</fullName>
    </submittedName>
</protein>
<dbReference type="InterPro" id="IPR020843">
    <property type="entry name" value="ER"/>
</dbReference>
<evidence type="ECO:0000313" key="3">
    <source>
        <dbReference type="EMBL" id="MBA6146241.1"/>
    </source>
</evidence>
<organism evidence="3 4">
    <name type="scientific">Pseudomonas juntendi</name>
    <dbReference type="NCBI Taxonomy" id="2666183"/>
    <lineage>
        <taxon>Bacteria</taxon>
        <taxon>Pseudomonadati</taxon>
        <taxon>Pseudomonadota</taxon>
        <taxon>Gammaproteobacteria</taxon>
        <taxon>Pseudomonadales</taxon>
        <taxon>Pseudomonadaceae</taxon>
        <taxon>Pseudomonas</taxon>
    </lineage>
</organism>
<evidence type="ECO:0000259" key="2">
    <source>
        <dbReference type="SMART" id="SM00829"/>
    </source>
</evidence>
<dbReference type="Gene3D" id="3.40.50.720">
    <property type="entry name" value="NAD(P)-binding Rossmann-like Domain"/>
    <property type="match status" value="1"/>
</dbReference>
<dbReference type="SMART" id="SM00829">
    <property type="entry name" value="PKS_ER"/>
    <property type="match status" value="1"/>
</dbReference>
<dbReference type="SUPFAM" id="SSF51735">
    <property type="entry name" value="NAD(P)-binding Rossmann-fold domains"/>
    <property type="match status" value="1"/>
</dbReference>
<dbReference type="Gene3D" id="3.90.180.10">
    <property type="entry name" value="Medium-chain alcohol dehydrogenases, catalytic domain"/>
    <property type="match status" value="1"/>
</dbReference>
<dbReference type="PANTHER" id="PTHR44154">
    <property type="entry name" value="QUINONE OXIDOREDUCTASE"/>
    <property type="match status" value="1"/>
</dbReference>
<dbReference type="GO" id="GO:0016491">
    <property type="term" value="F:oxidoreductase activity"/>
    <property type="evidence" value="ECO:0007669"/>
    <property type="project" value="InterPro"/>
</dbReference>
<dbReference type="AlphaFoldDB" id="A0A7W2LSQ7"/>
<dbReference type="InterPro" id="IPR036291">
    <property type="entry name" value="NAD(P)-bd_dom_sf"/>
</dbReference>
<gene>
    <name evidence="3" type="ORF">H4C15_01755</name>
</gene>
<dbReference type="SUPFAM" id="SSF50129">
    <property type="entry name" value="GroES-like"/>
    <property type="match status" value="1"/>
</dbReference>
<evidence type="ECO:0000313" key="4">
    <source>
        <dbReference type="Proteomes" id="UP000577346"/>
    </source>
</evidence>
<comment type="caution">
    <text evidence="3">The sequence shown here is derived from an EMBL/GenBank/DDBJ whole genome shotgun (WGS) entry which is preliminary data.</text>
</comment>
<feature type="domain" description="Enoyl reductase (ER)" evidence="2">
    <location>
        <begin position="10"/>
        <end position="328"/>
    </location>
</feature>
<dbReference type="Pfam" id="PF08240">
    <property type="entry name" value="ADH_N"/>
    <property type="match status" value="1"/>
</dbReference>
<reference evidence="3 4" key="1">
    <citation type="submission" date="2020-07" db="EMBL/GenBank/DDBJ databases">
        <title>Diversity of carbapenemase encoding genes among Pseudomonas putida group clinical isolates in a tertiary Brazilian hospital.</title>
        <authorList>
            <person name="Alberto-Lei F."/>
            <person name="Nodari C.S."/>
            <person name="Streling A.P."/>
            <person name="Paulino J.T."/>
            <person name="Bessa-Neto F.O."/>
            <person name="Cayo R."/>
            <person name="Gales A.C."/>
        </authorList>
    </citation>
    <scope>NUCLEOTIDE SEQUENCE [LARGE SCALE GENOMIC DNA]</scope>
    <source>
        <strain evidence="3 4">11213</strain>
    </source>
</reference>
<proteinExistence type="predicted"/>
<keyword evidence="1" id="KW-0521">NADP</keyword>